<feature type="domain" description="Fe2OG dioxygenase" evidence="6">
    <location>
        <begin position="121"/>
        <end position="222"/>
    </location>
</feature>
<organism evidence="7 8">
    <name type="scientific">Lentinus brumalis</name>
    <dbReference type="NCBI Taxonomy" id="2498619"/>
    <lineage>
        <taxon>Eukaryota</taxon>
        <taxon>Fungi</taxon>
        <taxon>Dikarya</taxon>
        <taxon>Basidiomycota</taxon>
        <taxon>Agaricomycotina</taxon>
        <taxon>Agaricomycetes</taxon>
        <taxon>Polyporales</taxon>
        <taxon>Polyporaceae</taxon>
        <taxon>Lentinus</taxon>
    </lineage>
</organism>
<dbReference type="GO" id="GO:0005506">
    <property type="term" value="F:iron ion binding"/>
    <property type="evidence" value="ECO:0007669"/>
    <property type="project" value="InterPro"/>
</dbReference>
<dbReference type="Proteomes" id="UP000256964">
    <property type="component" value="Unassembled WGS sequence"/>
</dbReference>
<evidence type="ECO:0000256" key="1">
    <source>
        <dbReference type="ARBA" id="ARBA00001961"/>
    </source>
</evidence>
<name>A0A371DWQ6_9APHY</name>
<dbReference type="InterPro" id="IPR044862">
    <property type="entry name" value="Pro_4_hyd_alph_FE2OG_OXY"/>
</dbReference>
<dbReference type="GO" id="GO:0031418">
    <property type="term" value="F:L-ascorbic acid binding"/>
    <property type="evidence" value="ECO:0007669"/>
    <property type="project" value="InterPro"/>
</dbReference>
<dbReference type="InterPro" id="IPR006620">
    <property type="entry name" value="Pro_4_hyd_alph"/>
</dbReference>
<reference evidence="7 8" key="1">
    <citation type="journal article" date="2018" name="Biotechnol. Biofuels">
        <title>Integrative visual omics of the white-rot fungus Polyporus brumalis exposes the biotechnological potential of its oxidative enzymes for delignifying raw plant biomass.</title>
        <authorList>
            <person name="Miyauchi S."/>
            <person name="Rancon A."/>
            <person name="Drula E."/>
            <person name="Hage H."/>
            <person name="Chaduli D."/>
            <person name="Favel A."/>
            <person name="Grisel S."/>
            <person name="Henrissat B."/>
            <person name="Herpoel-Gimbert I."/>
            <person name="Ruiz-Duenas F.J."/>
            <person name="Chevret D."/>
            <person name="Hainaut M."/>
            <person name="Lin J."/>
            <person name="Wang M."/>
            <person name="Pangilinan J."/>
            <person name="Lipzen A."/>
            <person name="Lesage-Meessen L."/>
            <person name="Navarro D."/>
            <person name="Riley R."/>
            <person name="Grigoriev I.V."/>
            <person name="Zhou S."/>
            <person name="Raouche S."/>
            <person name="Rosso M.N."/>
        </authorList>
    </citation>
    <scope>NUCLEOTIDE SEQUENCE [LARGE SCALE GENOMIC DNA]</scope>
    <source>
        <strain evidence="7 8">BRFM 1820</strain>
    </source>
</reference>
<keyword evidence="4" id="KW-0560">Oxidoreductase</keyword>
<dbReference type="PANTHER" id="PTHR33099:SF14">
    <property type="entry name" value="PROLYL 4-HYDROXYLASE ALPHA SUBUNIT FE(2+) 2OG DIOXYGENASE DOMAIN-CONTAINING PROTEIN"/>
    <property type="match status" value="1"/>
</dbReference>
<sequence length="436" mass="47671">MPVIPALDRLRQTLAQSLPYCGGTFVLPADSFELYYGKENAKFLNLGDTANSHAALDSLQSACEPARFGRNTETVLDETYRKAGKMDTSEFLIRMDVVQSGLLDVVCASLLSGDKSRRRVTAELYKLNVYGEGAFFKSHTDTPTSGNMFGSLVVVFPTPHSGGTLVLRHHEHEWTFDSATLLAGTPNRIAYAAFFSDVEHEVTPVTSGHRITITYNLYWADSESDRKVTAAKPDGINILQPLSANTADVGRVLSEVLEETSLLPAGGTLGFGLRHAYPFPRTWDPYVDGKDPLDGLPALLKGSDLALFEACKALGLQPELKFISDAMDEDEKPVLLDRAIQLCDTEVHESAESVMLEDHNGVIMEEVSADFKPSDAPEDMDKTVRPVYWVTEVGEMNKLASAFIHYGNQGVLSHLYMTACLTVEVGPVGDRKASGN</sequence>
<dbReference type="OrthoDB" id="27483at2759"/>
<dbReference type="InterPro" id="IPR005123">
    <property type="entry name" value="Oxoglu/Fe-dep_dioxygenase_dom"/>
</dbReference>
<evidence type="ECO:0000259" key="6">
    <source>
        <dbReference type="PROSITE" id="PS51471"/>
    </source>
</evidence>
<dbReference type="SMART" id="SM00702">
    <property type="entry name" value="P4Hc"/>
    <property type="match status" value="1"/>
</dbReference>
<dbReference type="Pfam" id="PF13640">
    <property type="entry name" value="2OG-FeII_Oxy_3"/>
    <property type="match status" value="1"/>
</dbReference>
<keyword evidence="2" id="KW-0479">Metal-binding</keyword>
<evidence type="ECO:0000256" key="2">
    <source>
        <dbReference type="ARBA" id="ARBA00022723"/>
    </source>
</evidence>
<keyword evidence="8" id="KW-1185">Reference proteome</keyword>
<evidence type="ECO:0000313" key="7">
    <source>
        <dbReference type="EMBL" id="RDX56956.1"/>
    </source>
</evidence>
<proteinExistence type="predicted"/>
<dbReference type="Gene3D" id="2.60.120.620">
    <property type="entry name" value="q2cbj1_9rhob like domain"/>
    <property type="match status" value="1"/>
</dbReference>
<dbReference type="AlphaFoldDB" id="A0A371DWQ6"/>
<dbReference type="STRING" id="139420.A0A371DWQ6"/>
<keyword evidence="3" id="KW-0223">Dioxygenase</keyword>
<dbReference type="EMBL" id="KZ857379">
    <property type="protein sequence ID" value="RDX56956.1"/>
    <property type="molecule type" value="Genomic_DNA"/>
</dbReference>
<evidence type="ECO:0000313" key="8">
    <source>
        <dbReference type="Proteomes" id="UP000256964"/>
    </source>
</evidence>
<protein>
    <recommendedName>
        <fullName evidence="6">Fe2OG dioxygenase domain-containing protein</fullName>
    </recommendedName>
</protein>
<evidence type="ECO:0000256" key="5">
    <source>
        <dbReference type="ARBA" id="ARBA00023004"/>
    </source>
</evidence>
<gene>
    <name evidence="7" type="ORF">OH76DRAFT_1394690</name>
</gene>
<dbReference type="GO" id="GO:0051213">
    <property type="term" value="F:dioxygenase activity"/>
    <property type="evidence" value="ECO:0007669"/>
    <property type="project" value="UniProtKB-KW"/>
</dbReference>
<dbReference type="PANTHER" id="PTHR33099">
    <property type="entry name" value="FE2OG DIOXYGENASE DOMAIN-CONTAINING PROTEIN"/>
    <property type="match status" value="1"/>
</dbReference>
<accession>A0A371DWQ6</accession>
<comment type="cofactor">
    <cofactor evidence="1">
        <name>L-ascorbate</name>
        <dbReference type="ChEBI" id="CHEBI:38290"/>
    </cofactor>
</comment>
<evidence type="ECO:0000256" key="3">
    <source>
        <dbReference type="ARBA" id="ARBA00022964"/>
    </source>
</evidence>
<evidence type="ECO:0000256" key="4">
    <source>
        <dbReference type="ARBA" id="ARBA00023002"/>
    </source>
</evidence>
<keyword evidence="5" id="KW-0408">Iron</keyword>
<dbReference type="PROSITE" id="PS51471">
    <property type="entry name" value="FE2OG_OXY"/>
    <property type="match status" value="1"/>
</dbReference>
<dbReference type="GO" id="GO:0016705">
    <property type="term" value="F:oxidoreductase activity, acting on paired donors, with incorporation or reduction of molecular oxygen"/>
    <property type="evidence" value="ECO:0007669"/>
    <property type="project" value="InterPro"/>
</dbReference>